<proteinExistence type="predicted"/>
<feature type="domain" description="N-acetylmuramoyl-L-alanine amidase" evidence="6">
    <location>
        <begin position="13"/>
        <end position="148"/>
    </location>
</feature>
<keyword evidence="3" id="KW-0378">Hydrolase</keyword>
<dbReference type="GO" id="GO:0071555">
    <property type="term" value="P:cell wall organization"/>
    <property type="evidence" value="ECO:0007669"/>
    <property type="project" value="UniProtKB-KW"/>
</dbReference>
<evidence type="ECO:0000256" key="2">
    <source>
        <dbReference type="ARBA" id="ARBA00011901"/>
    </source>
</evidence>
<dbReference type="InterPro" id="IPR002502">
    <property type="entry name" value="Amidase_domain"/>
</dbReference>
<accession>A0A9E5JNL2</accession>
<gene>
    <name evidence="7" type="ORF">FK219_003050</name>
</gene>
<protein>
    <recommendedName>
        <fullName evidence="2">N-acetylmuramoyl-L-alanine amidase</fullName>
        <ecNumber evidence="2">3.5.1.28</ecNumber>
    </recommendedName>
</protein>
<dbReference type="GO" id="GO:0008745">
    <property type="term" value="F:N-acetylmuramoyl-L-alanine amidase activity"/>
    <property type="evidence" value="ECO:0007669"/>
    <property type="project" value="UniProtKB-EC"/>
</dbReference>
<reference evidence="7 8" key="1">
    <citation type="submission" date="2020-03" db="EMBL/GenBank/DDBJ databases">
        <title>Chryseoglobus sp. isolated from a deep-sea seamount.</title>
        <authorList>
            <person name="Zhang D.-C."/>
        </authorList>
    </citation>
    <scope>NUCLEOTIDE SEQUENCE [LARGE SCALE GENOMIC DNA]</scope>
    <source>
        <strain evidence="7 8">KN1116</strain>
    </source>
</reference>
<evidence type="ECO:0000313" key="7">
    <source>
        <dbReference type="EMBL" id="NHF62226.1"/>
    </source>
</evidence>
<evidence type="ECO:0000256" key="3">
    <source>
        <dbReference type="ARBA" id="ARBA00022801"/>
    </source>
</evidence>
<feature type="region of interest" description="Disordered" evidence="5">
    <location>
        <begin position="274"/>
        <end position="313"/>
    </location>
</feature>
<dbReference type="GO" id="GO:0009254">
    <property type="term" value="P:peptidoglycan turnover"/>
    <property type="evidence" value="ECO:0007669"/>
    <property type="project" value="TreeGrafter"/>
</dbReference>
<evidence type="ECO:0000259" key="6">
    <source>
        <dbReference type="SMART" id="SM00644"/>
    </source>
</evidence>
<dbReference type="Proteomes" id="UP000818266">
    <property type="component" value="Unassembled WGS sequence"/>
</dbReference>
<sequence>MTHSALTDTIKLSPQYSSRDETRIDTFLIHHTASVSGRGDGVVSMMVNRTRTVSSNYVIGNDGHLWCVVDEDFRAWTSGSATDGGKGAAWDRRAITVEIVNEAGAPDWPISVAAIDKAARLLNDLRKRYGIAHILGHRDLWATYQASYPTFCPGPNTVARIVARAAELAGNDIDYRRLATYLNRQSLGVTSTTGDTSAGRGDGIPGPNYYTMVQTWGKRNRPDLYGSGYVIDGIPGPGTFRVEAAIWALLNKPEPAPVVIPEPEPAPVIDLEPEQPAEEQEAPVSPTPDPVDDIVSQPIPDAPEGEPEPDPQHAARREALVRRIFTAIADVIRGRRTVGELAIATLRTVVPFVYSWVIVWATTNVSWLDWLAYVPADIALEAQSAAVIALGTGIYALLRKLAQRWPNLERFLGSAKTPTYTG</sequence>
<dbReference type="SMART" id="SM00644">
    <property type="entry name" value="Ami_2"/>
    <property type="match status" value="1"/>
</dbReference>
<dbReference type="InterPro" id="IPR036505">
    <property type="entry name" value="Amidase/PGRP_sf"/>
</dbReference>
<dbReference type="InterPro" id="IPR051206">
    <property type="entry name" value="NAMLAA_amidase_2"/>
</dbReference>
<dbReference type="EC" id="3.5.1.28" evidence="2"/>
<evidence type="ECO:0000256" key="1">
    <source>
        <dbReference type="ARBA" id="ARBA00001561"/>
    </source>
</evidence>
<keyword evidence="8" id="KW-1185">Reference proteome</keyword>
<evidence type="ECO:0000256" key="4">
    <source>
        <dbReference type="ARBA" id="ARBA00023316"/>
    </source>
</evidence>
<dbReference type="PANTHER" id="PTHR30417">
    <property type="entry name" value="N-ACETYLMURAMOYL-L-ALANINE AMIDASE AMID"/>
    <property type="match status" value="1"/>
</dbReference>
<name>A0A9E5JNL2_9MICO</name>
<keyword evidence="4" id="KW-0961">Cell wall biogenesis/degradation</keyword>
<dbReference type="PANTHER" id="PTHR30417:SF1">
    <property type="entry name" value="N-ACETYLMURAMOYL-L-ALANINE AMIDASE AMID"/>
    <property type="match status" value="1"/>
</dbReference>
<dbReference type="CDD" id="cd06583">
    <property type="entry name" value="PGRP"/>
    <property type="match status" value="1"/>
</dbReference>
<dbReference type="Pfam" id="PF01510">
    <property type="entry name" value="Amidase_2"/>
    <property type="match status" value="1"/>
</dbReference>
<dbReference type="EMBL" id="VIKT02000004">
    <property type="protein sequence ID" value="NHF62226.1"/>
    <property type="molecule type" value="Genomic_DNA"/>
</dbReference>
<comment type="catalytic activity">
    <reaction evidence="1">
        <text>Hydrolyzes the link between N-acetylmuramoyl residues and L-amino acid residues in certain cell-wall glycopeptides.</text>
        <dbReference type="EC" id="3.5.1.28"/>
    </reaction>
</comment>
<dbReference type="AlphaFoldDB" id="A0A9E5JNL2"/>
<dbReference type="RefSeq" id="WP_152582968.1">
    <property type="nucleotide sequence ID" value="NZ_VIKT02000004.1"/>
</dbReference>
<comment type="caution">
    <text evidence="7">The sequence shown here is derived from an EMBL/GenBank/DDBJ whole genome shotgun (WGS) entry which is preliminary data.</text>
</comment>
<dbReference type="Gene3D" id="3.40.80.10">
    <property type="entry name" value="Peptidoglycan recognition protein-like"/>
    <property type="match status" value="1"/>
</dbReference>
<dbReference type="GO" id="GO:0009253">
    <property type="term" value="P:peptidoglycan catabolic process"/>
    <property type="evidence" value="ECO:0007669"/>
    <property type="project" value="InterPro"/>
</dbReference>
<evidence type="ECO:0000313" key="8">
    <source>
        <dbReference type="Proteomes" id="UP000818266"/>
    </source>
</evidence>
<dbReference type="OrthoDB" id="8210007at2"/>
<organism evidence="7 8">
    <name type="scientific">Microcella pacifica</name>
    <dbReference type="NCBI Taxonomy" id="2591847"/>
    <lineage>
        <taxon>Bacteria</taxon>
        <taxon>Bacillati</taxon>
        <taxon>Actinomycetota</taxon>
        <taxon>Actinomycetes</taxon>
        <taxon>Micrococcales</taxon>
        <taxon>Microbacteriaceae</taxon>
        <taxon>Microcella</taxon>
    </lineage>
</organism>
<dbReference type="SUPFAM" id="SSF55846">
    <property type="entry name" value="N-acetylmuramoyl-L-alanine amidase-like"/>
    <property type="match status" value="1"/>
</dbReference>
<evidence type="ECO:0000256" key="5">
    <source>
        <dbReference type="SAM" id="MobiDB-lite"/>
    </source>
</evidence>